<feature type="region of interest" description="Disordered" evidence="2">
    <location>
        <begin position="354"/>
        <end position="374"/>
    </location>
</feature>
<dbReference type="Pfam" id="PF15463">
    <property type="entry name" value="ECM11"/>
    <property type="match status" value="1"/>
</dbReference>
<dbReference type="GO" id="GO:0001164">
    <property type="term" value="F:RNA polymerase I core promoter sequence-specific DNA binding"/>
    <property type="evidence" value="ECO:0007669"/>
    <property type="project" value="TreeGrafter"/>
</dbReference>
<evidence type="ECO:0000313" key="4">
    <source>
        <dbReference type="EMBL" id="TRX98754.1"/>
    </source>
</evidence>
<keyword evidence="1" id="KW-0175">Coiled coil</keyword>
<dbReference type="PANTHER" id="PTHR28244:SF3">
    <property type="entry name" value="EXTRACELLULAR MUTANT PROTEIN 11 C-TERMINAL DOMAIN-CONTAINING PROTEIN"/>
    <property type="match status" value="1"/>
</dbReference>
<dbReference type="InterPro" id="IPR053029">
    <property type="entry name" value="RNA_pol_I-specific_init_factor"/>
</dbReference>
<dbReference type="OrthoDB" id="5346740at2759"/>
<dbReference type="Proteomes" id="UP000319160">
    <property type="component" value="Unassembled WGS sequence"/>
</dbReference>
<feature type="region of interest" description="Disordered" evidence="2">
    <location>
        <begin position="727"/>
        <end position="750"/>
    </location>
</feature>
<comment type="caution">
    <text evidence="4">The sequence shown here is derived from an EMBL/GenBank/DDBJ whole genome shotgun (WGS) entry which is preliminary data.</text>
</comment>
<dbReference type="EMBL" id="VFLP01000001">
    <property type="protein sequence ID" value="TRX98754.1"/>
    <property type="molecule type" value="Genomic_DNA"/>
</dbReference>
<feature type="coiled-coil region" evidence="1">
    <location>
        <begin position="879"/>
        <end position="906"/>
    </location>
</feature>
<proteinExistence type="predicted"/>
<feature type="region of interest" description="Disordered" evidence="2">
    <location>
        <begin position="558"/>
        <end position="655"/>
    </location>
</feature>
<accession>A0A553IEY7</accession>
<reference evidence="5" key="1">
    <citation type="submission" date="2019-06" db="EMBL/GenBank/DDBJ databases">
        <title>Draft genome sequence of the griseofulvin-producing fungus Xylaria cubensis strain G536.</title>
        <authorList>
            <person name="Mead M.E."/>
            <person name="Raja H.A."/>
            <person name="Steenwyk J.L."/>
            <person name="Knowles S.L."/>
            <person name="Oberlies N.H."/>
            <person name="Rokas A."/>
        </authorList>
    </citation>
    <scope>NUCLEOTIDE SEQUENCE [LARGE SCALE GENOMIC DNA]</scope>
    <source>
        <strain evidence="5">G536</strain>
    </source>
</reference>
<name>A0A553IEY7_9PEZI</name>
<dbReference type="AlphaFoldDB" id="A0A553IEY7"/>
<dbReference type="PANTHER" id="PTHR28244">
    <property type="entry name" value="RNA POLYMERASE I-SPECIFIC TRANSCRIPTION INITIATION FACTOR RRN11"/>
    <property type="match status" value="1"/>
</dbReference>
<feature type="compositionally biased region" description="Basic and acidic residues" evidence="2">
    <location>
        <begin position="613"/>
        <end position="626"/>
    </location>
</feature>
<gene>
    <name evidence="4" type="ORF">FHL15_000096</name>
</gene>
<dbReference type="Gene3D" id="3.40.630.30">
    <property type="match status" value="1"/>
</dbReference>
<feature type="compositionally biased region" description="Polar residues" evidence="2">
    <location>
        <begin position="591"/>
        <end position="606"/>
    </location>
</feature>
<sequence length="935" mass="103607">MASKHAWKIEVDFKPLGIGAMLKNRCQVLAEDLSDRNALLERHIASHPEEKECLRDTATKIRLARRQPTGRIFTPVGHVALDIHDVEEDAKLGLPPNTVWVHQLYISNALQGGGFGAATMAKIENVAAQEPMNGVWMALDTLANEVQKETSDGTDVGTNSITPVTSKEEWYAHLGYQTYKQGPGYTYRTPDGRDIQLRVSYMKKRISDTYAGQLIEHEGVRRANGTGNAYRACSLTRLERTGSVEPIEVVIVGEILEVRRTPPIEGGPLETVQYCSGPPGWEIGGIPSQKGWQTQVAASRQASDVGSDNVQTPRARLSTLNNFSTTRAIPHPASRNCARWGILGTAAFQISSVCRPRPSNSPRAVPSRRVHMPPATASFFKQSRTKMQAWVTNNPGLGHSQPGVATSAPATTYDPSPPEQTQAQPQIQTQTQTRHVNISQAKPPTTQQSSPGRSRSPIVNANSQRAATVAAARIPMPSRSTHTHIRDGSANLPRSKTTSSEPLQQSKRPVPFWEGSTIEGSAFSDTASNIDTNAPFAYRQMPVQGPIQGHPALIYQQHDGPRHRSAPRPPDRVDQPPPFTIGPNGLISVMGNENGNSLTRSASTPEARSPRGGFRDVISDNGRDLYADESPYNTSPEKTPSGKRLQHPKTLALRPTRRESYPERINYSNSDADAMPQPFRPHVYLNPNRDEPAEVPQIPPERLPRLQVPELQPQRSTIFADTDTPLVSHQDESENASVEREPTPMPVAKPIPKAKTQINRQLFTRTSKGKAGLRESAMPRLSPGKHQPATKKRSYELDYDDGALAAMEYAALKEEAFDFDPAQAEARSVFEPPRGTLPEKLEHFFTKDTVNQENFFTKMPVRDWEESGDWFLERFGEIMARFKETRKEKRDIVNAFENEIAEREEAVRSKIHGIGQTLADLKTEGEDMMLGKEFN</sequence>
<dbReference type="InterPro" id="IPR016181">
    <property type="entry name" value="Acyl_CoA_acyltransferase"/>
</dbReference>
<feature type="domain" description="Extracellular mutant protein 11 C-terminal" evidence="3">
    <location>
        <begin position="798"/>
        <end position="929"/>
    </location>
</feature>
<evidence type="ECO:0000256" key="1">
    <source>
        <dbReference type="SAM" id="Coils"/>
    </source>
</evidence>
<dbReference type="InterPro" id="IPR029178">
    <property type="entry name" value="Ecm11_C"/>
</dbReference>
<dbReference type="GO" id="GO:0070860">
    <property type="term" value="C:RNA polymerase I core factor complex"/>
    <property type="evidence" value="ECO:0007669"/>
    <property type="project" value="TreeGrafter"/>
</dbReference>
<keyword evidence="5" id="KW-1185">Reference proteome</keyword>
<feature type="region of interest" description="Disordered" evidence="2">
    <location>
        <begin position="765"/>
        <end position="794"/>
    </location>
</feature>
<evidence type="ECO:0000256" key="2">
    <source>
        <dbReference type="SAM" id="MobiDB-lite"/>
    </source>
</evidence>
<feature type="compositionally biased region" description="Polar residues" evidence="2">
    <location>
        <begin position="492"/>
        <end position="507"/>
    </location>
</feature>
<evidence type="ECO:0000313" key="5">
    <source>
        <dbReference type="Proteomes" id="UP000319160"/>
    </source>
</evidence>
<organism evidence="4 5">
    <name type="scientific">Xylaria flabelliformis</name>
    <dbReference type="NCBI Taxonomy" id="2512241"/>
    <lineage>
        <taxon>Eukaryota</taxon>
        <taxon>Fungi</taxon>
        <taxon>Dikarya</taxon>
        <taxon>Ascomycota</taxon>
        <taxon>Pezizomycotina</taxon>
        <taxon>Sordariomycetes</taxon>
        <taxon>Xylariomycetidae</taxon>
        <taxon>Xylariales</taxon>
        <taxon>Xylariaceae</taxon>
        <taxon>Xylaria</taxon>
    </lineage>
</organism>
<feature type="compositionally biased region" description="Low complexity" evidence="2">
    <location>
        <begin position="420"/>
        <end position="433"/>
    </location>
</feature>
<dbReference type="GO" id="GO:0017025">
    <property type="term" value="F:TBP-class protein binding"/>
    <property type="evidence" value="ECO:0007669"/>
    <property type="project" value="TreeGrafter"/>
</dbReference>
<feature type="compositionally biased region" description="Basic and acidic residues" evidence="2">
    <location>
        <begin position="729"/>
        <end position="742"/>
    </location>
</feature>
<feature type="compositionally biased region" description="Polar residues" evidence="2">
    <location>
        <begin position="434"/>
        <end position="466"/>
    </location>
</feature>
<feature type="region of interest" description="Disordered" evidence="2">
    <location>
        <begin position="392"/>
        <end position="517"/>
    </location>
</feature>
<evidence type="ECO:0000259" key="3">
    <source>
        <dbReference type="Pfam" id="PF15463"/>
    </source>
</evidence>
<dbReference type="STRING" id="2512241.A0A553IEY7"/>
<protein>
    <recommendedName>
        <fullName evidence="3">Extracellular mutant protein 11 C-terminal domain-containing protein</fullName>
    </recommendedName>
</protein>
<dbReference type="GO" id="GO:0042790">
    <property type="term" value="P:nucleolar large rRNA transcription by RNA polymerase I"/>
    <property type="evidence" value="ECO:0007669"/>
    <property type="project" value="TreeGrafter"/>
</dbReference>
<dbReference type="SUPFAM" id="SSF55729">
    <property type="entry name" value="Acyl-CoA N-acyltransferases (Nat)"/>
    <property type="match status" value="1"/>
</dbReference>